<accession>A0AAE1TIG5</accession>
<keyword evidence="3" id="KW-1185">Reference proteome</keyword>
<organism evidence="2 3">
    <name type="scientific">Acacia crassicarpa</name>
    <name type="common">northern wattle</name>
    <dbReference type="NCBI Taxonomy" id="499986"/>
    <lineage>
        <taxon>Eukaryota</taxon>
        <taxon>Viridiplantae</taxon>
        <taxon>Streptophyta</taxon>
        <taxon>Embryophyta</taxon>
        <taxon>Tracheophyta</taxon>
        <taxon>Spermatophyta</taxon>
        <taxon>Magnoliopsida</taxon>
        <taxon>eudicotyledons</taxon>
        <taxon>Gunneridae</taxon>
        <taxon>Pentapetalae</taxon>
        <taxon>rosids</taxon>
        <taxon>fabids</taxon>
        <taxon>Fabales</taxon>
        <taxon>Fabaceae</taxon>
        <taxon>Caesalpinioideae</taxon>
        <taxon>mimosoid clade</taxon>
        <taxon>Acacieae</taxon>
        <taxon>Acacia</taxon>
    </lineage>
</organism>
<evidence type="ECO:0000256" key="1">
    <source>
        <dbReference type="SAM" id="MobiDB-lite"/>
    </source>
</evidence>
<dbReference type="EMBL" id="JAWXYG010000001">
    <property type="protein sequence ID" value="KAK4286488.1"/>
    <property type="molecule type" value="Genomic_DNA"/>
</dbReference>
<protein>
    <submittedName>
        <fullName evidence="2">Uncharacterized protein</fullName>
    </submittedName>
</protein>
<dbReference type="AlphaFoldDB" id="A0AAE1TIG5"/>
<dbReference type="PANTHER" id="PTHR37721:SF1">
    <property type="entry name" value="OS05G0464200 PROTEIN"/>
    <property type="match status" value="1"/>
</dbReference>
<sequence length="71" mass="7636">MDGLKSDNHHRQSLPPRRGQIKAKIFNSMFKSAAAFASSAAGHRRRHEDDGTPLSSPSPATPISSGYNSDS</sequence>
<dbReference type="Proteomes" id="UP001293593">
    <property type="component" value="Unassembled WGS sequence"/>
</dbReference>
<feature type="region of interest" description="Disordered" evidence="1">
    <location>
        <begin position="1"/>
        <end position="20"/>
    </location>
</feature>
<evidence type="ECO:0000313" key="3">
    <source>
        <dbReference type="Proteomes" id="UP001293593"/>
    </source>
</evidence>
<feature type="compositionally biased region" description="Basic and acidic residues" evidence="1">
    <location>
        <begin position="1"/>
        <end position="10"/>
    </location>
</feature>
<gene>
    <name evidence="2" type="ORF">QN277_003037</name>
</gene>
<evidence type="ECO:0000313" key="2">
    <source>
        <dbReference type="EMBL" id="KAK4286488.1"/>
    </source>
</evidence>
<proteinExistence type="predicted"/>
<dbReference type="PANTHER" id="PTHR37721">
    <property type="entry name" value="OS05G0464200 PROTEIN"/>
    <property type="match status" value="1"/>
</dbReference>
<feature type="region of interest" description="Disordered" evidence="1">
    <location>
        <begin position="36"/>
        <end position="71"/>
    </location>
</feature>
<reference evidence="2" key="1">
    <citation type="submission" date="2023-10" db="EMBL/GenBank/DDBJ databases">
        <title>Chromosome-level genome of the transformable northern wattle, Acacia crassicarpa.</title>
        <authorList>
            <person name="Massaro I."/>
            <person name="Sinha N.R."/>
            <person name="Poethig S."/>
            <person name="Leichty A.R."/>
        </authorList>
    </citation>
    <scope>NUCLEOTIDE SEQUENCE</scope>
    <source>
        <strain evidence="2">Acra3RX</strain>
        <tissue evidence="2">Leaf</tissue>
    </source>
</reference>
<feature type="compositionally biased region" description="Polar residues" evidence="1">
    <location>
        <begin position="53"/>
        <end position="71"/>
    </location>
</feature>
<comment type="caution">
    <text evidence="2">The sequence shown here is derived from an EMBL/GenBank/DDBJ whole genome shotgun (WGS) entry which is preliminary data.</text>
</comment>
<name>A0AAE1TIG5_9FABA</name>